<reference evidence="2" key="1">
    <citation type="journal article" date="2007" name="Nature">
        <title>The grapevine genome sequence suggests ancestral hexaploidization in major angiosperm phyla.</title>
        <authorList>
            <consortium name="The French-Italian Public Consortium for Grapevine Genome Characterization."/>
            <person name="Jaillon O."/>
            <person name="Aury J.-M."/>
            <person name="Noel B."/>
            <person name="Policriti A."/>
            <person name="Clepet C."/>
            <person name="Casagrande A."/>
            <person name="Choisne N."/>
            <person name="Aubourg S."/>
            <person name="Vitulo N."/>
            <person name="Jubin C."/>
            <person name="Vezzi A."/>
            <person name="Legeai F."/>
            <person name="Hugueney P."/>
            <person name="Dasilva C."/>
            <person name="Horner D."/>
            <person name="Mica E."/>
            <person name="Jublot D."/>
            <person name="Poulain J."/>
            <person name="Bruyere C."/>
            <person name="Billault A."/>
            <person name="Segurens B."/>
            <person name="Gouyvenoux M."/>
            <person name="Ugarte E."/>
            <person name="Cattonaro F."/>
            <person name="Anthouard V."/>
            <person name="Vico V."/>
            <person name="Del Fabbro C."/>
            <person name="Alaux M."/>
            <person name="Di Gaspero G."/>
            <person name="Dumas V."/>
            <person name="Felice N."/>
            <person name="Paillard S."/>
            <person name="Juman I."/>
            <person name="Moroldo M."/>
            <person name="Scalabrin S."/>
            <person name="Canaguier A."/>
            <person name="Le Clainche I."/>
            <person name="Malacrida G."/>
            <person name="Durand E."/>
            <person name="Pesole G."/>
            <person name="Laucou V."/>
            <person name="Chatelet P."/>
            <person name="Merdinoglu D."/>
            <person name="Delledonne M."/>
            <person name="Pezzotti M."/>
            <person name="Lecharny A."/>
            <person name="Scarpelli C."/>
            <person name="Artiguenave F."/>
            <person name="Pe M.E."/>
            <person name="Valle G."/>
            <person name="Morgante M."/>
            <person name="Caboche M."/>
            <person name="Adam-Blondon A.-F."/>
            <person name="Weissenbach J."/>
            <person name="Quetier F."/>
            <person name="Wincker P."/>
        </authorList>
    </citation>
    <scope>NUCLEOTIDE SEQUENCE [LARGE SCALE GENOMIC DNA]</scope>
    <source>
        <strain evidence="2">cv. Pinot noir / PN40024</strain>
    </source>
</reference>
<keyword evidence="2" id="KW-1185">Reference proteome</keyword>
<protein>
    <submittedName>
        <fullName evidence="1">Uncharacterized protein</fullName>
    </submittedName>
</protein>
<evidence type="ECO:0000313" key="1">
    <source>
        <dbReference type="EMBL" id="CBI26261.3"/>
    </source>
</evidence>
<organism evidence="1 2">
    <name type="scientific">Vitis vinifera</name>
    <name type="common">Grape</name>
    <dbReference type="NCBI Taxonomy" id="29760"/>
    <lineage>
        <taxon>Eukaryota</taxon>
        <taxon>Viridiplantae</taxon>
        <taxon>Streptophyta</taxon>
        <taxon>Embryophyta</taxon>
        <taxon>Tracheophyta</taxon>
        <taxon>Spermatophyta</taxon>
        <taxon>Magnoliopsida</taxon>
        <taxon>eudicotyledons</taxon>
        <taxon>Gunneridae</taxon>
        <taxon>Pentapetalae</taxon>
        <taxon>rosids</taxon>
        <taxon>Vitales</taxon>
        <taxon>Vitaceae</taxon>
        <taxon>Viteae</taxon>
        <taxon>Vitis</taxon>
    </lineage>
</organism>
<dbReference type="EMBL" id="FN595749">
    <property type="protein sequence ID" value="CBI26261.3"/>
    <property type="molecule type" value="Genomic_DNA"/>
</dbReference>
<dbReference type="AlphaFoldDB" id="D7T6Z0"/>
<proteinExistence type="predicted"/>
<dbReference type="HOGENOM" id="CLU_3432187_0_0_1"/>
<accession>D7T6Z0</accession>
<sequence>MSNEMGTVTCHLLSLIN</sequence>
<gene>
    <name evidence="1" type="ordered locus">VIT_05s0020g03540</name>
</gene>
<dbReference type="InParanoid" id="D7T6Z0"/>
<evidence type="ECO:0000313" key="2">
    <source>
        <dbReference type="Proteomes" id="UP000009183"/>
    </source>
</evidence>
<name>D7T6Z0_VITVI</name>
<dbReference type="Proteomes" id="UP000009183">
    <property type="component" value="Chromosome 5"/>
</dbReference>